<proteinExistence type="predicted"/>
<accession>A0ABW8PUP5</accession>
<evidence type="ECO:0000256" key="1">
    <source>
        <dbReference type="ARBA" id="ARBA00022801"/>
    </source>
</evidence>
<dbReference type="GO" id="GO:0003934">
    <property type="term" value="F:GTP cyclohydrolase I activity"/>
    <property type="evidence" value="ECO:0007669"/>
    <property type="project" value="UniProtKB-EC"/>
</dbReference>
<sequence length="305" mass="33899">MSASLPDVASQTHSSLYLDQVGMAGIPLQLIFDDQPVQARATLTVDLDRQQRGIHMSRLYLGLAEALGQASLTPAGLVAAAEQLLATQGSGSQQLSLTLEWEQLRLVPALLSPHQGWQAYPMRITVAHQAGQTELVEQIRLLYSSTCPCSAALSRDALAEALEADFAHQPLVAREDIRHWIQAHGSLATPHSQRSQATLSWRRAAEQAKAWQLIDHLQRAEQTLATPVQTAVKRTDEQAFALRNGANQMFCEDAARRLTQMMEEDSQWLEAHIQVAHFESLHAHDAIASRWLSRRATPRPWLMTF</sequence>
<dbReference type="PANTHER" id="PTHR36445:SF1">
    <property type="entry name" value="GTP CYCLOHYDROLASE MPTA"/>
    <property type="match status" value="1"/>
</dbReference>
<dbReference type="NCBIfam" id="NF010200">
    <property type="entry name" value="PRK13674.1-1"/>
    <property type="match status" value="1"/>
</dbReference>
<evidence type="ECO:0000313" key="2">
    <source>
        <dbReference type="EMBL" id="MFK7159998.1"/>
    </source>
</evidence>
<reference evidence="2 3" key="1">
    <citation type="submission" date="2024-02" db="EMBL/GenBank/DDBJ databases">
        <title>Marinospirillum sp. MEB 164 isolated from Lonar lake sediment.</title>
        <authorList>
            <person name="Joshi A."/>
            <person name="Thite S."/>
        </authorList>
    </citation>
    <scope>NUCLEOTIDE SEQUENCE [LARGE SCALE GENOMIC DNA]</scope>
    <source>
        <strain evidence="2 3">MEB164</strain>
    </source>
</reference>
<organism evidence="2 3">
    <name type="scientific">Marinospirillum alkalitolerans</name>
    <dbReference type="NCBI Taxonomy" id="3123374"/>
    <lineage>
        <taxon>Bacteria</taxon>
        <taxon>Pseudomonadati</taxon>
        <taxon>Pseudomonadota</taxon>
        <taxon>Gammaproteobacteria</taxon>
        <taxon>Oceanospirillales</taxon>
        <taxon>Oceanospirillaceae</taxon>
        <taxon>Marinospirillum</taxon>
    </lineage>
</organism>
<dbReference type="PANTHER" id="PTHR36445">
    <property type="entry name" value="GTP CYCLOHYDROLASE MPTA"/>
    <property type="match status" value="1"/>
</dbReference>
<comment type="caution">
    <text evidence="2">The sequence shown here is derived from an EMBL/GenBank/DDBJ whole genome shotgun (WGS) entry which is preliminary data.</text>
</comment>
<gene>
    <name evidence="2" type="primary">folE2</name>
    <name evidence="2" type="ORF">V6U78_02985</name>
</gene>
<dbReference type="InterPro" id="IPR003801">
    <property type="entry name" value="GTP_cyclohydrolase_FolE2/MptA"/>
</dbReference>
<dbReference type="EC" id="3.5.4.16" evidence="2"/>
<dbReference type="Proteomes" id="UP001621714">
    <property type="component" value="Unassembled WGS sequence"/>
</dbReference>
<protein>
    <submittedName>
        <fullName evidence="2">GTP cyclohydrolase FolE2</fullName>
        <ecNumber evidence="2">3.5.4.16</ecNumber>
    </submittedName>
</protein>
<dbReference type="Gene3D" id="3.10.270.10">
    <property type="entry name" value="Urate Oxidase"/>
    <property type="match status" value="1"/>
</dbReference>
<name>A0ABW8PUP5_9GAMM</name>
<dbReference type="RefSeq" id="WP_405337028.1">
    <property type="nucleotide sequence ID" value="NZ_JBANFI010000001.1"/>
</dbReference>
<keyword evidence="3" id="KW-1185">Reference proteome</keyword>
<dbReference type="EMBL" id="JBANFI010000001">
    <property type="protein sequence ID" value="MFK7159998.1"/>
    <property type="molecule type" value="Genomic_DNA"/>
</dbReference>
<dbReference type="Pfam" id="PF02649">
    <property type="entry name" value="GCHY-1"/>
    <property type="match status" value="1"/>
</dbReference>
<evidence type="ECO:0000313" key="3">
    <source>
        <dbReference type="Proteomes" id="UP001621714"/>
    </source>
</evidence>
<keyword evidence="1 2" id="KW-0378">Hydrolase</keyword>